<feature type="compositionally biased region" description="Basic and acidic residues" evidence="5">
    <location>
        <begin position="648"/>
        <end position="657"/>
    </location>
</feature>
<feature type="transmembrane region" description="Helical" evidence="6">
    <location>
        <begin position="21"/>
        <end position="41"/>
    </location>
</feature>
<dbReference type="EMBL" id="CADCXU010022912">
    <property type="protein sequence ID" value="CAB0010218.1"/>
    <property type="molecule type" value="Genomic_DNA"/>
</dbReference>
<feature type="region of interest" description="Disordered" evidence="5">
    <location>
        <begin position="571"/>
        <end position="714"/>
    </location>
</feature>
<feature type="compositionally biased region" description="Pro residues" evidence="5">
    <location>
        <begin position="1988"/>
        <end position="2000"/>
    </location>
</feature>
<evidence type="ECO:0000256" key="6">
    <source>
        <dbReference type="SAM" id="Phobius"/>
    </source>
</evidence>
<feature type="compositionally biased region" description="Basic and acidic residues" evidence="5">
    <location>
        <begin position="1925"/>
        <end position="1953"/>
    </location>
</feature>
<feature type="compositionally biased region" description="Basic residues" evidence="5">
    <location>
        <begin position="1501"/>
        <end position="1518"/>
    </location>
</feature>
<feature type="compositionally biased region" description="Polar residues" evidence="5">
    <location>
        <begin position="1853"/>
        <end position="1876"/>
    </location>
</feature>
<evidence type="ECO:0000313" key="7">
    <source>
        <dbReference type="EMBL" id="CAB0010218.1"/>
    </source>
</evidence>
<feature type="compositionally biased region" description="Basic and acidic residues" evidence="5">
    <location>
        <begin position="1763"/>
        <end position="1778"/>
    </location>
</feature>
<proteinExistence type="predicted"/>
<feature type="compositionally biased region" description="Basic and acidic residues" evidence="5">
    <location>
        <begin position="2397"/>
        <end position="2424"/>
    </location>
</feature>
<feature type="compositionally biased region" description="Basic and acidic residues" evidence="5">
    <location>
        <begin position="2135"/>
        <end position="2144"/>
    </location>
</feature>
<feature type="region of interest" description="Disordered" evidence="5">
    <location>
        <begin position="2061"/>
        <end position="2099"/>
    </location>
</feature>
<comment type="subcellular location">
    <subcellularLocation>
        <location evidence="1">Membrane</location>
        <topology evidence="1">Multi-pass membrane protein</topology>
    </subcellularLocation>
</comment>
<feature type="region of interest" description="Disordered" evidence="5">
    <location>
        <begin position="1925"/>
        <end position="1957"/>
    </location>
</feature>
<feature type="compositionally biased region" description="Basic and acidic residues" evidence="5">
    <location>
        <begin position="1600"/>
        <end position="1612"/>
    </location>
</feature>
<feature type="compositionally biased region" description="Low complexity" evidence="5">
    <location>
        <begin position="1618"/>
        <end position="1628"/>
    </location>
</feature>
<feature type="region of interest" description="Disordered" evidence="5">
    <location>
        <begin position="2367"/>
        <end position="2441"/>
    </location>
</feature>
<organism evidence="7 8">
    <name type="scientific">Nesidiocoris tenuis</name>
    <dbReference type="NCBI Taxonomy" id="355587"/>
    <lineage>
        <taxon>Eukaryota</taxon>
        <taxon>Metazoa</taxon>
        <taxon>Ecdysozoa</taxon>
        <taxon>Arthropoda</taxon>
        <taxon>Hexapoda</taxon>
        <taxon>Insecta</taxon>
        <taxon>Pterygota</taxon>
        <taxon>Neoptera</taxon>
        <taxon>Paraneoptera</taxon>
        <taxon>Hemiptera</taxon>
        <taxon>Heteroptera</taxon>
        <taxon>Panheteroptera</taxon>
        <taxon>Cimicomorpha</taxon>
        <taxon>Miridae</taxon>
        <taxon>Dicyphina</taxon>
        <taxon>Nesidiocoris</taxon>
    </lineage>
</organism>
<reference evidence="7 8" key="1">
    <citation type="submission" date="2020-02" db="EMBL/GenBank/DDBJ databases">
        <authorList>
            <person name="Ferguson B K."/>
        </authorList>
    </citation>
    <scope>NUCLEOTIDE SEQUENCE [LARGE SCALE GENOMIC DNA]</scope>
</reference>
<feature type="region of interest" description="Disordered" evidence="5">
    <location>
        <begin position="526"/>
        <end position="546"/>
    </location>
</feature>
<gene>
    <name evidence="7" type="ORF">NTEN_LOCUS15267</name>
</gene>
<feature type="compositionally biased region" description="Polar residues" evidence="5">
    <location>
        <begin position="1750"/>
        <end position="1762"/>
    </location>
</feature>
<dbReference type="GO" id="GO:0016020">
    <property type="term" value="C:membrane"/>
    <property type="evidence" value="ECO:0007669"/>
    <property type="project" value="UniProtKB-SubCell"/>
</dbReference>
<dbReference type="OrthoDB" id="5348404at2759"/>
<keyword evidence="8" id="KW-1185">Reference proteome</keyword>
<keyword evidence="3 6" id="KW-1133">Transmembrane helix</keyword>
<feature type="compositionally biased region" description="Acidic residues" evidence="5">
    <location>
        <begin position="1841"/>
        <end position="1852"/>
    </location>
</feature>
<feature type="region of interest" description="Disordered" evidence="5">
    <location>
        <begin position="1256"/>
        <end position="1727"/>
    </location>
</feature>
<feature type="region of interest" description="Disordered" evidence="5">
    <location>
        <begin position="959"/>
        <end position="979"/>
    </location>
</feature>
<dbReference type="Pfam" id="PF03619">
    <property type="entry name" value="Solute_trans_a"/>
    <property type="match status" value="1"/>
</dbReference>
<dbReference type="SMART" id="SM01417">
    <property type="entry name" value="Solute_trans_a"/>
    <property type="match status" value="1"/>
</dbReference>
<feature type="compositionally biased region" description="Basic and acidic residues" evidence="5">
    <location>
        <begin position="1521"/>
        <end position="1530"/>
    </location>
</feature>
<evidence type="ECO:0000256" key="3">
    <source>
        <dbReference type="ARBA" id="ARBA00022989"/>
    </source>
</evidence>
<name>A0A6H5H372_9HEMI</name>
<feature type="compositionally biased region" description="Polar residues" evidence="5">
    <location>
        <begin position="1484"/>
        <end position="1500"/>
    </location>
</feature>
<protein>
    <submittedName>
        <fullName evidence="7">Uncharacterized protein</fullName>
    </submittedName>
</protein>
<dbReference type="Proteomes" id="UP000479000">
    <property type="component" value="Unassembled WGS sequence"/>
</dbReference>
<feature type="region of interest" description="Disordered" evidence="5">
    <location>
        <begin position="1976"/>
        <end position="2019"/>
    </location>
</feature>
<keyword evidence="4 6" id="KW-0472">Membrane</keyword>
<feature type="compositionally biased region" description="Polar residues" evidence="5">
    <location>
        <begin position="477"/>
        <end position="510"/>
    </location>
</feature>
<feature type="region of interest" description="Disordered" evidence="5">
    <location>
        <begin position="474"/>
        <end position="510"/>
    </location>
</feature>
<keyword evidence="2 6" id="KW-0812">Transmembrane</keyword>
<evidence type="ECO:0000256" key="4">
    <source>
        <dbReference type="ARBA" id="ARBA00023136"/>
    </source>
</evidence>
<feature type="region of interest" description="Disordered" evidence="5">
    <location>
        <begin position="196"/>
        <end position="228"/>
    </location>
</feature>
<feature type="region of interest" description="Disordered" evidence="5">
    <location>
        <begin position="348"/>
        <end position="395"/>
    </location>
</feature>
<feature type="compositionally biased region" description="Basic and acidic residues" evidence="5">
    <location>
        <begin position="1638"/>
        <end position="1655"/>
    </location>
</feature>
<feature type="transmembrane region" description="Helical" evidence="6">
    <location>
        <begin position="61"/>
        <end position="84"/>
    </location>
</feature>
<evidence type="ECO:0000256" key="5">
    <source>
        <dbReference type="SAM" id="MobiDB-lite"/>
    </source>
</evidence>
<feature type="compositionally biased region" description="Pro residues" evidence="5">
    <location>
        <begin position="2430"/>
        <end position="2441"/>
    </location>
</feature>
<evidence type="ECO:0000256" key="2">
    <source>
        <dbReference type="ARBA" id="ARBA00022692"/>
    </source>
</evidence>
<feature type="region of interest" description="Disordered" evidence="5">
    <location>
        <begin position="2125"/>
        <end position="2144"/>
    </location>
</feature>
<dbReference type="PANTHER" id="PTHR23423">
    <property type="entry name" value="ORGANIC SOLUTE TRANSPORTER-RELATED"/>
    <property type="match status" value="1"/>
</dbReference>
<feature type="compositionally biased region" description="Polar residues" evidence="5">
    <location>
        <begin position="571"/>
        <end position="585"/>
    </location>
</feature>
<feature type="region of interest" description="Disordered" evidence="5">
    <location>
        <begin position="1113"/>
        <end position="1155"/>
    </location>
</feature>
<feature type="region of interest" description="Disordered" evidence="5">
    <location>
        <begin position="1744"/>
        <end position="1876"/>
    </location>
</feature>
<feature type="compositionally biased region" description="Basic and acidic residues" evidence="5">
    <location>
        <begin position="2375"/>
        <end position="2388"/>
    </location>
</feature>
<feature type="compositionally biased region" description="Acidic residues" evidence="5">
    <location>
        <begin position="1689"/>
        <end position="1698"/>
    </location>
</feature>
<evidence type="ECO:0000256" key="1">
    <source>
        <dbReference type="ARBA" id="ARBA00004141"/>
    </source>
</evidence>
<accession>A0A6H5H372</accession>
<feature type="compositionally biased region" description="Polar residues" evidence="5">
    <location>
        <begin position="1394"/>
        <end position="1406"/>
    </location>
</feature>
<feature type="region of interest" description="Disordered" evidence="5">
    <location>
        <begin position="1074"/>
        <end position="1093"/>
    </location>
</feature>
<dbReference type="InterPro" id="IPR005178">
    <property type="entry name" value="Ostalpha/TMEM184C"/>
</dbReference>
<sequence length="2441" mass="269473">MVSEHQYYRPTNRKKTGSKSLVFVSPGCFLLLLKSWVFALSSFHHWPIQFYFSSFSPSRGYLYATIIYNISVSLALYGLFLFYSATRDMLTPYEPVLKFCTIKSIIFLSFWQGVLLAVLEKAQVINSIIDTHGTKTSAGTVSAGYQNFLICIEMLFAAIALRAAFPISETMNPKDIMTDAIHNFHPQYQQYTQYSSGSHSQRGIRVSTYDPEEAPPPGCQVQRKNPGGQKVATISTGYNEKTMLLSSDDEFQYFLIEECRFEAKIDEYVAGFDLCRDHRNYGVRVDLTKYSLNRNPTDFRPACTSKAIPVHERGVEGRICRSINTLKNVSTLGTRKWESVLERRIKQSHPVATMVDSGDDSRDGNSDESQMIRKIRSTNSSIQLQERRISSDNSLDEGNALNLLGDLSSKPNAQLAAILPSANSSASPSQLRYPSHSSTAITPTLVSRFPGVSSHSDPASVPQDVKKLSHAVEADDNAQQESAQLESFPNVNGHSENASSAENTQFSDLNLSPRSVQPLVELSDLTPLLGNSPQSPNREEPPQDVEASADNAELINDAQDALADPVLVTLANGSPTTQNSESPQQMAVEGPQLRAEPTIGECPSPMSTNSEPPQDVDQPRPETQDPPSPSGPCRGQIENVDAPGDPESSPRQESRTDDIEEAQVRSPFPETHEDGIDVNKCNPDPMDLGRSDDESDCANNDEVAPSPVPIPTPLASTTTGQALNLLRAMLVSNDDMDFSDFSCIEPLGPDFDPSNVNFLTHSEINKEMSADQSSSSSDFKGKDSIFNFPAASQSKRNIFDDDFPKCTNFLPTLMKVEPEYKSVAKACFDDFLECILEDSGVYTITHTDKISSESSDVDSIGGDSIDDSDSADRCCGSCQVVVERMPPSLFRDDHLSLSNKRYIAWRRDFAKERNEELFQHLRVWRKGRLLLWRECELAGMDRETYDRQVEYVKQHKIEVSSAASDTSDSEDASVDSGILPTCQISSDSSDSEISLDFEVHSVRPPPPVVSNILEKPGPKSKKLKYRNRQLSRISLEPSSSKEEYVVENNLVNRGRNSNDGKPASALKITIRKTSITKSDDENEGPVEREISSDEDIPVPLPVVKKVRRVAMKRTTRRVRSPQLTPEPVPSVPSSSTDDEFALSPHKTSPPDSMRKKKSYFVDEGEDDGSLLGRRADEVENHNLLERFEIPFEQPTLFRSPRMASKLAQLKNKEAFKSTIKHSKVPRVDPILKDVKMVVDELVLKTVEAILTQPRSRSIAPKKPPSEDLIPESIVNRVLTPPTTLEASGSAKPEQKQVPVEPVEKKPVPTGEPESNETTITEISSSVSASSKEKKRSGPLRAGKEPENAISSAKEFTVTSTHFSSAVADPKGSSQSSVASEPTDPESIEPGDVVDSSQPCNATTCQGKAQAKESPIKNQASIEKRATRARQPNIEVNLDLIETLDRRRKKRRSTNKETQKISESPNSFLETADDSQKSDPGMANDASNVSADDSVTTTSKPQTRKKRRRISRFGRKRVQKPASEKIVKESNSECEDGDNVSKSLVQVAEISEGKGSENIADPCPAPSTPEPQFTRRVLRSHPRASSLKSVSALSEDPSDLPSKEVDSEEKATPSEDISVDQSTSPSSSSAAEPNIADKQSCDLELQKDSSECRPEPSKTSAEEIQDQAPISSEQPTAELPEISENLNLETEGDDGESVLDDWHSVGSPVGEVEDILETASKSDKNAQDESSMLFDALLASSFNKNAEKGETTNNEAENLSNVSSKEELENAGLEKRQQPDEENAETSVSVVESKDDKSPAADELLAPLDFTGIDGSENFPSLTIDQMKELAKGMEETGGADMDAEEKVDDQPEAEQSQPENNQQSTLNNEEQIDFSSLSNILNMADSAEDLIIDQPFSDDEPEQNELNDCIIDIIQNHIVVMDSPTKDKNVVNSEGVKDSAKPQSKDDSIDERTGLPTTLIRRLRDPRIRSKVMSQLEGGEKIAVPQLPVQPAPAEPPPPTDCAKTQIEPKELPSRTVENVSRDPRAIRGTTMVTRSCTEAAQKATTFPVSDKAIIGNQESSNAPAQTLADAPAEDSGQPADEEDEEEEALKRRPKKAKKTIDTELVYKSPLEDLEKEPLQSYGRNLPRRYPVNDSRPRGYAENRPSRWDMRNAVVKTGPQESSRHPDMAQMPTMRPQPHIPPPVLQVHNQHSWMYDQNADCLPSYVESPQWQGNWMNDQPFNPVDRRKARIAAEIAALQREPKTVDLAKSAIRKPVLAYIKNAFKEILPKPPLEFNPEDREVVISMMDPFGQEIDMVQLPRPTANLTKAYLAPVSNYKLIEDMVTNPSIAFSRYMDEEKVDELVLDFFDEGDAAKIVRMQSHVPTKRAGFLETEPTTKEEEEKSKSGDDPLDGIEETDVKSSDPVESKDPVEPKSADEPGDQKAAKKPKIPSPPDVTPEST</sequence>
<feature type="compositionally biased region" description="Basic and acidic residues" evidence="5">
    <location>
        <begin position="1825"/>
        <end position="1834"/>
    </location>
</feature>
<feature type="compositionally biased region" description="Low complexity" evidence="5">
    <location>
        <begin position="1307"/>
        <end position="1329"/>
    </location>
</feature>
<evidence type="ECO:0000313" key="8">
    <source>
        <dbReference type="Proteomes" id="UP000479000"/>
    </source>
</evidence>